<accession>A0A836MQZ6</accession>
<protein>
    <submittedName>
        <fullName evidence="1">Uncharacterized protein</fullName>
    </submittedName>
</protein>
<gene>
    <name evidence="1" type="ORF">SALWKB29_1345</name>
</gene>
<dbReference type="Proteomes" id="UP000027170">
    <property type="component" value="Unassembled WGS sequence"/>
</dbReference>
<sequence>MQCAELLPNLLPESIATCKSNTHNAGQKFNIEDFITQLLLSSGYYFVP</sequence>
<dbReference type="EMBL" id="JFZV01000006">
    <property type="protein sequence ID" value="KDN14555.1"/>
    <property type="molecule type" value="Genomic_DNA"/>
</dbReference>
<name>A0A836MQZ6_9NEIS</name>
<organism evidence="1 2">
    <name type="scientific">Snodgrassella communis</name>
    <dbReference type="NCBI Taxonomy" id="2946699"/>
    <lineage>
        <taxon>Bacteria</taxon>
        <taxon>Pseudomonadati</taxon>
        <taxon>Pseudomonadota</taxon>
        <taxon>Betaproteobacteria</taxon>
        <taxon>Neisseriales</taxon>
        <taxon>Neisseriaceae</taxon>
        <taxon>Snodgrassella</taxon>
    </lineage>
</organism>
<keyword evidence="2" id="KW-1185">Reference proteome</keyword>
<evidence type="ECO:0000313" key="2">
    <source>
        <dbReference type="Proteomes" id="UP000027170"/>
    </source>
</evidence>
<dbReference type="AlphaFoldDB" id="A0A836MQZ6"/>
<proteinExistence type="predicted"/>
<evidence type="ECO:0000313" key="1">
    <source>
        <dbReference type="EMBL" id="KDN14555.1"/>
    </source>
</evidence>
<comment type="caution">
    <text evidence="1">The sequence shown here is derived from an EMBL/GenBank/DDBJ whole genome shotgun (WGS) entry which is preliminary data.</text>
</comment>
<reference evidence="1 2" key="1">
    <citation type="submission" date="2014-03" db="EMBL/GenBank/DDBJ databases">
        <title>The genomes of two eusocial bee gut symbionts.</title>
        <authorList>
            <person name="Kwong W.K."/>
            <person name="Engel P."/>
            <person name="Koch H."/>
            <person name="Moran N.A."/>
        </authorList>
    </citation>
    <scope>NUCLEOTIDE SEQUENCE [LARGE SCALE GENOMIC DNA]</scope>
    <source>
        <strain evidence="2">wkB29</strain>
    </source>
</reference>